<sequence length="303" mass="35546">MFIFKGFEWYIFNASERSNQISETLKLWLTPAILLRDHFLHCDNFNQLQNRDISTIIIIIIPAPRHLYHHHHHHHHPCTETSLPSSSSSSSSLYYSAMIFRYDETPQLPEDEPETRMSGLPVSNGTWREETVEDVHQGRRRREQVSDEEDNTEEGPPSRRQRVEYEDADDELIDFLILERSSSPSWCLSPSLDFLPSADAPSSSEHFWWRMMMREQMNEEVDNDEEAPSLHVEQEDDNGSPPLWSLFPALECIHNMQEHSSSEHFREQMTEEDNVEEAPPTRRRRVERQDDDHEMGMSLSACP</sequence>
<feature type="region of interest" description="Disordered" evidence="1">
    <location>
        <begin position="258"/>
        <end position="303"/>
    </location>
</feature>
<dbReference type="Proteomes" id="UP000593565">
    <property type="component" value="Unassembled WGS sequence"/>
</dbReference>
<feature type="compositionally biased region" description="Basic and acidic residues" evidence="1">
    <location>
        <begin position="127"/>
        <end position="137"/>
    </location>
</feature>
<dbReference type="EMBL" id="JAAGNN010000004">
    <property type="protein sequence ID" value="KAF4090602.1"/>
    <property type="molecule type" value="Genomic_DNA"/>
</dbReference>
<reference evidence="2 3" key="1">
    <citation type="submission" date="2020-02" db="EMBL/GenBank/DDBJ databases">
        <title>A chromosome-scale genome assembly of the black bullhead catfish (Ameiurus melas).</title>
        <authorList>
            <person name="Wen M."/>
            <person name="Zham M."/>
            <person name="Cabau C."/>
            <person name="Klopp C."/>
            <person name="Donnadieu C."/>
            <person name="Roques C."/>
            <person name="Bouchez O."/>
            <person name="Lampietro C."/>
            <person name="Jouanno E."/>
            <person name="Herpin A."/>
            <person name="Louis A."/>
            <person name="Berthelot C."/>
            <person name="Parey E."/>
            <person name="Roest-Crollius H."/>
            <person name="Braasch I."/>
            <person name="Postlethwait J."/>
            <person name="Robinson-Rechavi M."/>
            <person name="Echchiki A."/>
            <person name="Begum T."/>
            <person name="Montfort J."/>
            <person name="Schartl M."/>
            <person name="Bobe J."/>
            <person name="Guiguen Y."/>
        </authorList>
    </citation>
    <scope>NUCLEOTIDE SEQUENCE [LARGE SCALE GENOMIC DNA]</scope>
    <source>
        <strain evidence="2">M_S1</strain>
        <tissue evidence="2">Blood</tissue>
    </source>
</reference>
<evidence type="ECO:0000256" key="1">
    <source>
        <dbReference type="SAM" id="MobiDB-lite"/>
    </source>
</evidence>
<evidence type="ECO:0000313" key="2">
    <source>
        <dbReference type="EMBL" id="KAF4090602.1"/>
    </source>
</evidence>
<feature type="compositionally biased region" description="Basic and acidic residues" evidence="1">
    <location>
        <begin position="258"/>
        <end position="269"/>
    </location>
</feature>
<evidence type="ECO:0000313" key="3">
    <source>
        <dbReference type="Proteomes" id="UP000593565"/>
    </source>
</evidence>
<accession>A0A7J6B6E0</accession>
<dbReference type="AlphaFoldDB" id="A0A7J6B6E0"/>
<comment type="caution">
    <text evidence="2">The sequence shown here is derived from an EMBL/GenBank/DDBJ whole genome shotgun (WGS) entry which is preliminary data.</text>
</comment>
<gene>
    <name evidence="2" type="ORF">AMELA_G00053090</name>
</gene>
<organism evidence="2 3">
    <name type="scientific">Ameiurus melas</name>
    <name type="common">Black bullhead</name>
    <name type="synonym">Silurus melas</name>
    <dbReference type="NCBI Taxonomy" id="219545"/>
    <lineage>
        <taxon>Eukaryota</taxon>
        <taxon>Metazoa</taxon>
        <taxon>Chordata</taxon>
        <taxon>Craniata</taxon>
        <taxon>Vertebrata</taxon>
        <taxon>Euteleostomi</taxon>
        <taxon>Actinopterygii</taxon>
        <taxon>Neopterygii</taxon>
        <taxon>Teleostei</taxon>
        <taxon>Ostariophysi</taxon>
        <taxon>Siluriformes</taxon>
        <taxon>Ictaluridae</taxon>
        <taxon>Ameiurus</taxon>
    </lineage>
</organism>
<protein>
    <submittedName>
        <fullName evidence="2">Uncharacterized protein</fullName>
    </submittedName>
</protein>
<name>A0A7J6B6E0_AMEME</name>
<keyword evidence="3" id="KW-1185">Reference proteome</keyword>
<feature type="region of interest" description="Disordered" evidence="1">
    <location>
        <begin position="106"/>
        <end position="166"/>
    </location>
</feature>
<proteinExistence type="predicted"/>
<feature type="region of interest" description="Disordered" evidence="1">
    <location>
        <begin position="221"/>
        <end position="243"/>
    </location>
</feature>